<dbReference type="EMBL" id="SHKN01000007">
    <property type="protein sequence ID" value="RZT91113.1"/>
    <property type="molecule type" value="Genomic_DNA"/>
</dbReference>
<comment type="caution">
    <text evidence="1">The sequence shown here is derived from an EMBL/GenBank/DDBJ whole genome shotgun (WGS) entry which is preliminary data.</text>
</comment>
<sequence>MNKTIPNFTLHISENSIEELFQYYFPHEILGYCSKCPNFGAFWSCPPHDFDIVEYLNQYKFVNIIGIKLSLNKNLDSSESIVDYHAQKKCFNQRLLSIEADFPYSEILISGHCWQCRSCARDRGNPCNFPDKKRHSLESLGIKISEIIKDKFNDSLQWKKGEMPEYLYIVQAILSDKRINQVELSRKLIEVFGRIGY</sequence>
<dbReference type="Proteomes" id="UP000293562">
    <property type="component" value="Unassembled WGS sequence"/>
</dbReference>
<protein>
    <submittedName>
        <fullName evidence="1">Putative metal-binding protein DUF2284</fullName>
    </submittedName>
</protein>
<evidence type="ECO:0000313" key="2">
    <source>
        <dbReference type="Proteomes" id="UP000293562"/>
    </source>
</evidence>
<dbReference type="RefSeq" id="WP_130308666.1">
    <property type="nucleotide sequence ID" value="NZ_SHKN01000007.1"/>
</dbReference>
<dbReference type="AlphaFoldDB" id="A0A4Q7V739"/>
<dbReference type="OrthoDB" id="5420534at2"/>
<organism evidence="1 2">
    <name type="scientific">Ancylomarina subtilis</name>
    <dbReference type="NCBI Taxonomy" id="1639035"/>
    <lineage>
        <taxon>Bacteria</taxon>
        <taxon>Pseudomonadati</taxon>
        <taxon>Bacteroidota</taxon>
        <taxon>Bacteroidia</taxon>
        <taxon>Marinilabiliales</taxon>
        <taxon>Marinifilaceae</taxon>
        <taxon>Ancylomarina</taxon>
    </lineage>
</organism>
<name>A0A4Q7V739_9BACT</name>
<proteinExistence type="predicted"/>
<reference evidence="1 2" key="1">
    <citation type="submission" date="2019-02" db="EMBL/GenBank/DDBJ databases">
        <title>Genomic Encyclopedia of Type Strains, Phase IV (KMG-IV): sequencing the most valuable type-strain genomes for metagenomic binning, comparative biology and taxonomic classification.</title>
        <authorList>
            <person name="Goeker M."/>
        </authorList>
    </citation>
    <scope>NUCLEOTIDE SEQUENCE [LARGE SCALE GENOMIC DNA]</scope>
    <source>
        <strain evidence="1 2">DSM 28825</strain>
    </source>
</reference>
<accession>A0A4Q7V739</accession>
<dbReference type="Pfam" id="PF10050">
    <property type="entry name" value="DUF2284"/>
    <property type="match status" value="1"/>
</dbReference>
<keyword evidence="2" id="KW-1185">Reference proteome</keyword>
<gene>
    <name evidence="1" type="ORF">EV201_3326</name>
</gene>
<evidence type="ECO:0000313" key="1">
    <source>
        <dbReference type="EMBL" id="RZT91113.1"/>
    </source>
</evidence>
<dbReference type="InterPro" id="IPR019271">
    <property type="entry name" value="DUF2284_metal-binding"/>
</dbReference>